<gene>
    <name evidence="2" type="ORF">JFN91_10975</name>
</gene>
<dbReference type="InterPro" id="IPR012654">
    <property type="entry name" value="CHP02391"/>
</dbReference>
<sequence>MMTSEGDLGLKAETIIELPIETLAFAVLENYATTNGWSRHNWLIRAKDVVGRGPHLNALAEAWAWLEARCLVAPTPDETSTAARIVTRAGRRAIQKGSLDEVLAAERIGLALHPLLEGKIRPVFLLGDYETAAFKAMKEVEVRVRELAALPNDLIGVSLIRQAFNPNGGPLSDPSHEGGERQARSDLFAGTIGSFKNPTSHRTVSYADPTEASEVILLADLLMRILDTVKKSPAG</sequence>
<name>A0ABS0YEM1_9BACT</name>
<dbReference type="Pfam" id="PF09509">
    <property type="entry name" value="Hypoth_Ymh"/>
    <property type="match status" value="1"/>
</dbReference>
<dbReference type="EMBL" id="JAEMHL010000004">
    <property type="protein sequence ID" value="MBJ6750740.1"/>
    <property type="molecule type" value="Genomic_DNA"/>
</dbReference>
<feature type="domain" description="Conserved hypothetical protein CHP02391" evidence="1">
    <location>
        <begin position="112"/>
        <end position="226"/>
    </location>
</feature>
<protein>
    <submittedName>
        <fullName evidence="2">TIGR02391 family protein</fullName>
    </submittedName>
</protein>
<keyword evidence="3" id="KW-1185">Reference proteome</keyword>
<evidence type="ECO:0000313" key="3">
    <source>
        <dbReference type="Proteomes" id="UP000614714"/>
    </source>
</evidence>
<accession>A0ABS0YEM1</accession>
<comment type="caution">
    <text evidence="2">The sequence shown here is derived from an EMBL/GenBank/DDBJ whole genome shotgun (WGS) entry which is preliminary data.</text>
</comment>
<dbReference type="Proteomes" id="UP000614714">
    <property type="component" value="Unassembled WGS sequence"/>
</dbReference>
<dbReference type="NCBIfam" id="TIGR02391">
    <property type="entry name" value="hypoth_ymh"/>
    <property type="match status" value="1"/>
</dbReference>
<evidence type="ECO:0000313" key="2">
    <source>
        <dbReference type="EMBL" id="MBJ6750740.1"/>
    </source>
</evidence>
<reference evidence="2 3" key="1">
    <citation type="submission" date="2020-12" db="EMBL/GenBank/DDBJ databases">
        <title>Geomonas sp. Red421, isolated from paddy soil.</title>
        <authorList>
            <person name="Xu Z."/>
            <person name="Zhang Z."/>
            <person name="Masuda Y."/>
            <person name="Itoh H."/>
            <person name="Senoo K."/>
        </authorList>
    </citation>
    <scope>NUCLEOTIDE SEQUENCE [LARGE SCALE GENOMIC DNA]</scope>
    <source>
        <strain evidence="2 3">Red421</strain>
    </source>
</reference>
<proteinExistence type="predicted"/>
<organism evidence="2 3">
    <name type="scientific">Geomonas anaerohicana</name>
    <dbReference type="NCBI Taxonomy" id="2798583"/>
    <lineage>
        <taxon>Bacteria</taxon>
        <taxon>Pseudomonadati</taxon>
        <taxon>Thermodesulfobacteriota</taxon>
        <taxon>Desulfuromonadia</taxon>
        <taxon>Geobacterales</taxon>
        <taxon>Geobacteraceae</taxon>
        <taxon>Geomonas</taxon>
    </lineage>
</organism>
<evidence type="ECO:0000259" key="1">
    <source>
        <dbReference type="Pfam" id="PF09509"/>
    </source>
</evidence>